<dbReference type="PANTHER" id="PTHR28605">
    <property type="entry name" value="CTF8, CHROMOSOME TRANSMISSION FIDELITY FACTOR 8 HOMOLOG (S. CEREVISIAE)"/>
    <property type="match status" value="1"/>
</dbReference>
<evidence type="ECO:0000256" key="6">
    <source>
        <dbReference type="ARBA" id="ARBA00038447"/>
    </source>
</evidence>
<feature type="compositionally biased region" description="Low complexity" evidence="7">
    <location>
        <begin position="14"/>
        <end position="43"/>
    </location>
</feature>
<evidence type="ECO:0000256" key="4">
    <source>
        <dbReference type="ARBA" id="ARBA00023242"/>
    </source>
</evidence>
<accession>A0A9P4QDE1</accession>
<feature type="region of interest" description="Disordered" evidence="7">
    <location>
        <begin position="1"/>
        <end position="43"/>
    </location>
</feature>
<dbReference type="OrthoDB" id="121932at2759"/>
<feature type="compositionally biased region" description="Polar residues" evidence="7">
    <location>
        <begin position="58"/>
        <end position="67"/>
    </location>
</feature>
<dbReference type="GO" id="GO:0006260">
    <property type="term" value="P:DNA replication"/>
    <property type="evidence" value="ECO:0007669"/>
    <property type="project" value="UniProtKB-KW"/>
</dbReference>
<reference evidence="8" key="1">
    <citation type="journal article" date="2020" name="Stud. Mycol.">
        <title>101 Dothideomycetes genomes: a test case for predicting lifestyles and emergence of pathogens.</title>
        <authorList>
            <person name="Haridas S."/>
            <person name="Albert R."/>
            <person name="Binder M."/>
            <person name="Bloem J."/>
            <person name="Labutti K."/>
            <person name="Salamov A."/>
            <person name="Andreopoulos B."/>
            <person name="Baker S."/>
            <person name="Barry K."/>
            <person name="Bills G."/>
            <person name="Bluhm B."/>
            <person name="Cannon C."/>
            <person name="Castanera R."/>
            <person name="Culley D."/>
            <person name="Daum C."/>
            <person name="Ezra D."/>
            <person name="Gonzalez J."/>
            <person name="Henrissat B."/>
            <person name="Kuo A."/>
            <person name="Liang C."/>
            <person name="Lipzen A."/>
            <person name="Lutzoni F."/>
            <person name="Magnuson J."/>
            <person name="Mondo S."/>
            <person name="Nolan M."/>
            <person name="Ohm R."/>
            <person name="Pangilinan J."/>
            <person name="Park H.-J."/>
            <person name="Ramirez L."/>
            <person name="Alfaro M."/>
            <person name="Sun H."/>
            <person name="Tritt A."/>
            <person name="Yoshinaga Y."/>
            <person name="Zwiers L.-H."/>
            <person name="Turgeon B."/>
            <person name="Goodwin S."/>
            <person name="Spatafora J."/>
            <person name="Crous P."/>
            <person name="Grigoriev I."/>
        </authorList>
    </citation>
    <scope>NUCLEOTIDE SEQUENCE</scope>
    <source>
        <strain evidence="8">CBS 116435</strain>
    </source>
</reference>
<dbReference type="Proteomes" id="UP000799441">
    <property type="component" value="Unassembled WGS sequence"/>
</dbReference>
<evidence type="ECO:0000256" key="1">
    <source>
        <dbReference type="ARBA" id="ARBA00004123"/>
    </source>
</evidence>
<comment type="subcellular location">
    <subcellularLocation>
        <location evidence="1">Nucleus</location>
    </subcellularLocation>
</comment>
<organism evidence="8 9">
    <name type="scientific">Polychaeton citri CBS 116435</name>
    <dbReference type="NCBI Taxonomy" id="1314669"/>
    <lineage>
        <taxon>Eukaryota</taxon>
        <taxon>Fungi</taxon>
        <taxon>Dikarya</taxon>
        <taxon>Ascomycota</taxon>
        <taxon>Pezizomycotina</taxon>
        <taxon>Dothideomycetes</taxon>
        <taxon>Dothideomycetidae</taxon>
        <taxon>Capnodiales</taxon>
        <taxon>Capnodiaceae</taxon>
        <taxon>Polychaeton</taxon>
    </lineage>
</organism>
<comment type="similarity">
    <text evidence="6">Belongs to the CTF8 family.</text>
</comment>
<keyword evidence="3" id="KW-0238">DNA-binding</keyword>
<sequence length="176" mass="19190">MPSTVLHPPSKPCGSSGTVTSQTTRQQQQLRQQQRPDGLPQLLQTPSGLALVEIQGTLNTSPPSALPTSDKADNDDDRVEAHASAQAIGRLVFPLYHADRPDGDGWQKRVHLYVGRNQRLTGEAKKLRNPIAVIRRRVGDDVEGSGSEELEVAEIVHYKLLFAHRPEPVGGSSTVH</sequence>
<evidence type="ECO:0000256" key="3">
    <source>
        <dbReference type="ARBA" id="ARBA00023125"/>
    </source>
</evidence>
<keyword evidence="2" id="KW-0235">DNA replication</keyword>
<evidence type="ECO:0000256" key="5">
    <source>
        <dbReference type="ARBA" id="ARBA00023306"/>
    </source>
</evidence>
<evidence type="ECO:0000256" key="2">
    <source>
        <dbReference type="ARBA" id="ARBA00022705"/>
    </source>
</evidence>
<dbReference type="Pfam" id="PF09696">
    <property type="entry name" value="Ctf8"/>
    <property type="match status" value="1"/>
</dbReference>
<dbReference type="InterPro" id="IPR018607">
    <property type="entry name" value="Ctf8"/>
</dbReference>
<dbReference type="GO" id="GO:0031390">
    <property type="term" value="C:Ctf18 RFC-like complex"/>
    <property type="evidence" value="ECO:0007669"/>
    <property type="project" value="InterPro"/>
</dbReference>
<proteinExistence type="inferred from homology"/>
<name>A0A9P4QDE1_9PEZI</name>
<dbReference type="GO" id="GO:0003677">
    <property type="term" value="F:DNA binding"/>
    <property type="evidence" value="ECO:0007669"/>
    <property type="project" value="UniProtKB-KW"/>
</dbReference>
<keyword evidence="9" id="KW-1185">Reference proteome</keyword>
<comment type="caution">
    <text evidence="8">The sequence shown here is derived from an EMBL/GenBank/DDBJ whole genome shotgun (WGS) entry which is preliminary data.</text>
</comment>
<dbReference type="GO" id="GO:0007064">
    <property type="term" value="P:mitotic sister chromatid cohesion"/>
    <property type="evidence" value="ECO:0007669"/>
    <property type="project" value="InterPro"/>
</dbReference>
<evidence type="ECO:0000313" key="8">
    <source>
        <dbReference type="EMBL" id="KAF2724160.1"/>
    </source>
</evidence>
<dbReference type="AlphaFoldDB" id="A0A9P4QDE1"/>
<gene>
    <name evidence="8" type="ORF">K431DRAFT_282431</name>
</gene>
<protein>
    <recommendedName>
        <fullName evidence="10">Sister chromatid cohesion protein Ctf8</fullName>
    </recommendedName>
</protein>
<keyword evidence="4" id="KW-0539">Nucleus</keyword>
<feature type="region of interest" description="Disordered" evidence="7">
    <location>
        <begin position="58"/>
        <end position="77"/>
    </location>
</feature>
<keyword evidence="5" id="KW-0131">Cell cycle</keyword>
<evidence type="ECO:0008006" key="10">
    <source>
        <dbReference type="Google" id="ProtNLM"/>
    </source>
</evidence>
<evidence type="ECO:0000313" key="9">
    <source>
        <dbReference type="Proteomes" id="UP000799441"/>
    </source>
</evidence>
<evidence type="ECO:0000256" key="7">
    <source>
        <dbReference type="SAM" id="MobiDB-lite"/>
    </source>
</evidence>
<dbReference type="EMBL" id="MU003773">
    <property type="protein sequence ID" value="KAF2724160.1"/>
    <property type="molecule type" value="Genomic_DNA"/>
</dbReference>
<dbReference type="PANTHER" id="PTHR28605:SF1">
    <property type="entry name" value="CHROMOSOME TRANSMISSION FIDELITY FACTOR 8"/>
    <property type="match status" value="1"/>
</dbReference>